<name>A0A381J6Y0_9CLOT</name>
<keyword evidence="2" id="KW-1185">Reference proteome</keyword>
<dbReference type="AlphaFoldDB" id="A0A381J6Y0"/>
<reference evidence="1 2" key="1">
    <citation type="submission" date="2018-06" db="EMBL/GenBank/DDBJ databases">
        <authorList>
            <consortium name="Pathogen Informatics"/>
            <person name="Doyle S."/>
        </authorList>
    </citation>
    <scope>NUCLEOTIDE SEQUENCE [LARGE SCALE GENOMIC DNA]</scope>
    <source>
        <strain evidence="1 2">NCTC9836</strain>
    </source>
</reference>
<proteinExistence type="predicted"/>
<evidence type="ECO:0000313" key="2">
    <source>
        <dbReference type="Proteomes" id="UP000254664"/>
    </source>
</evidence>
<accession>A0A381J6Y0</accession>
<protein>
    <submittedName>
        <fullName evidence="1">Uncharacterized protein</fullName>
    </submittedName>
</protein>
<gene>
    <name evidence="1" type="ORF">NCTC9836_00419</name>
</gene>
<dbReference type="Proteomes" id="UP000254664">
    <property type="component" value="Unassembled WGS sequence"/>
</dbReference>
<dbReference type="RefSeq" id="WP_115640249.1">
    <property type="nucleotide sequence ID" value="NZ_UFWZ01000001.1"/>
</dbReference>
<evidence type="ECO:0000313" key="1">
    <source>
        <dbReference type="EMBL" id="SUY45733.1"/>
    </source>
</evidence>
<dbReference type="EMBL" id="UFWZ01000001">
    <property type="protein sequence ID" value="SUY45733.1"/>
    <property type="molecule type" value="Genomic_DNA"/>
</dbReference>
<sequence length="88" mass="10205">MSQKMISSEEEVKEFLKELKEILTDPRFDIARDLDILPKKKSESPIDLYTTANTLIALDFDKDDVLNQLLALDFILQDSLSRITYLIK</sequence>
<organism evidence="1 2">
    <name type="scientific">Clostridium putrefaciens</name>
    <dbReference type="NCBI Taxonomy" id="99675"/>
    <lineage>
        <taxon>Bacteria</taxon>
        <taxon>Bacillati</taxon>
        <taxon>Bacillota</taxon>
        <taxon>Clostridia</taxon>
        <taxon>Eubacteriales</taxon>
        <taxon>Clostridiaceae</taxon>
        <taxon>Clostridium</taxon>
    </lineage>
</organism>